<dbReference type="Pfam" id="PF21307">
    <property type="entry name" value="Glyco_hydro_95_C"/>
    <property type="match status" value="1"/>
</dbReference>
<proteinExistence type="predicted"/>
<keyword evidence="5" id="KW-0378">Hydrolase</keyword>
<feature type="domain" description="Alpha fucosidase A-like C-terminal" evidence="3">
    <location>
        <begin position="720"/>
        <end position="823"/>
    </location>
</feature>
<protein>
    <submittedName>
        <fullName evidence="5">Glycoside hydrolase family 95 protein</fullName>
    </submittedName>
</protein>
<evidence type="ECO:0000256" key="1">
    <source>
        <dbReference type="SAM" id="MobiDB-lite"/>
    </source>
</evidence>
<dbReference type="PANTHER" id="PTHR31084">
    <property type="entry name" value="ALPHA-L-FUCOSIDASE 2"/>
    <property type="match status" value="1"/>
</dbReference>
<evidence type="ECO:0000313" key="6">
    <source>
        <dbReference type="Proteomes" id="UP000574133"/>
    </source>
</evidence>
<evidence type="ECO:0000259" key="3">
    <source>
        <dbReference type="Pfam" id="PF21307"/>
    </source>
</evidence>
<name>A0A841TB22_9BACL</name>
<dbReference type="EMBL" id="JACJVN010000016">
    <property type="protein sequence ID" value="MBB6676450.1"/>
    <property type="molecule type" value="Genomic_DNA"/>
</dbReference>
<dbReference type="Gene3D" id="1.50.10.10">
    <property type="match status" value="1"/>
</dbReference>
<dbReference type="SUPFAM" id="SSF48208">
    <property type="entry name" value="Six-hairpin glycosidases"/>
    <property type="match status" value="1"/>
</dbReference>
<organism evidence="5 6">
    <name type="scientific">Cohnella lubricantis</name>
    <dbReference type="NCBI Taxonomy" id="2163172"/>
    <lineage>
        <taxon>Bacteria</taxon>
        <taxon>Bacillati</taxon>
        <taxon>Bacillota</taxon>
        <taxon>Bacilli</taxon>
        <taxon>Bacillales</taxon>
        <taxon>Paenibacillaceae</taxon>
        <taxon>Cohnella</taxon>
    </lineage>
</organism>
<dbReference type="Gene3D" id="2.60.40.1180">
    <property type="entry name" value="Golgi alpha-mannosidase II"/>
    <property type="match status" value="1"/>
</dbReference>
<gene>
    <name evidence="5" type="ORF">H4Q31_03810</name>
</gene>
<keyword evidence="6" id="KW-1185">Reference proteome</keyword>
<evidence type="ECO:0000259" key="2">
    <source>
        <dbReference type="Pfam" id="PF14498"/>
    </source>
</evidence>
<accession>A0A841TB22</accession>
<dbReference type="InterPro" id="IPR012341">
    <property type="entry name" value="6hp_glycosidase-like_sf"/>
</dbReference>
<dbReference type="Pfam" id="PF14498">
    <property type="entry name" value="Glyco_hyd_65N_2"/>
    <property type="match status" value="1"/>
</dbReference>
<feature type="domain" description="Glycosyl hydrolase family 95 N-terminal" evidence="2">
    <location>
        <begin position="3"/>
        <end position="269"/>
    </location>
</feature>
<comment type="caution">
    <text evidence="5">The sequence shown here is derived from an EMBL/GenBank/DDBJ whole genome shotgun (WGS) entry which is preliminary data.</text>
</comment>
<dbReference type="InterPro" id="IPR008928">
    <property type="entry name" value="6-hairpin_glycosidase_sf"/>
</dbReference>
<sequence>MKLEYFKPANQWTEALPIGNGRMGAMIYGGVATERLQLNEDTLWSGGPKDCNNPRAREVLPEVRRLLAEGRYVEADKLSREMLSSNTQAYMPFGHLTLAFEHGDSGVRGYRRELDLQEAVSRVEYAVGGVRYVRESFASHPDQVIVVRLTASAPGALSFAARLDSPLKYRTSAANGRLWIQGAVPEYLDPNDDPDDRLAREGGGVNSVGGTGGVTAGSSGSSKGGGIRFAGRLAAVCQDGRTEVDAGGLYVTGATSATLLFSAATSFRGYDRAPDADADALAAERLEAVLTRSYEELRAAHIADYRSLFDRVVLDIGGKAEAAERGGSEAVLREPDALSTDRRIAERGANDPGLVELLFQYGRYLMIASSRPGTQPANLQGIWNAETRPPWSSNWTLNINAEMNYWPAETCNLSECHEPLLSLIGRLAANGARTAEVHYGARGWTSHHNADIWCHTVPVGGDPVWALWPMSAAWLCQHLWEHYAFGGDRQWLREQAYPLMRGAALFCLDWLQEDADGCLVTSPSTSPEHKFRSPENGELVAVSVASTMDLSLIWDLFTNCIEAAAELGADEAFAAELRAARDRLHPMQIGKHGQLQEWYRDFEDEDIHHRHVSHLFGIYPGRQLTKDRTPELFAAAKRSLERRGDGGTGWSLGWKISLWARFRDGDRARRLISNLLTLVGEEGGSPHGGGVYPNLFDAHPPFQIDGNFAATAGIAEMLLQSHDGRLTLLPALPSAWPSGSVTGLRARGGFEVSLQWREGRLASAELLSLNGSVCSLRGAEGFAVICVENDALDRLDEACRVPIEKAADGTVRFRTEAGRRYELINS</sequence>
<evidence type="ECO:0000313" key="5">
    <source>
        <dbReference type="EMBL" id="MBB6676450.1"/>
    </source>
</evidence>
<reference evidence="5 6" key="1">
    <citation type="submission" date="2020-08" db="EMBL/GenBank/DDBJ databases">
        <title>Cohnella phylogeny.</title>
        <authorList>
            <person name="Dunlap C."/>
        </authorList>
    </citation>
    <scope>NUCLEOTIDE SEQUENCE [LARGE SCALE GENOMIC DNA]</scope>
    <source>
        <strain evidence="5 6">DSM 103658</strain>
    </source>
</reference>
<dbReference type="AlphaFoldDB" id="A0A841TB22"/>
<feature type="region of interest" description="Disordered" evidence="1">
    <location>
        <begin position="190"/>
        <end position="223"/>
    </location>
</feature>
<dbReference type="InterPro" id="IPR027414">
    <property type="entry name" value="GH95_N_dom"/>
</dbReference>
<dbReference type="Gene3D" id="2.70.98.50">
    <property type="entry name" value="putative glycoside hydrolase family protein from bacillus halodurans"/>
    <property type="match status" value="1"/>
</dbReference>
<feature type="domain" description="Glycosyl hydrolase family 95 catalytic" evidence="4">
    <location>
        <begin position="293"/>
        <end position="718"/>
    </location>
</feature>
<dbReference type="InterPro" id="IPR054363">
    <property type="entry name" value="GH95_cat"/>
</dbReference>
<dbReference type="PANTHER" id="PTHR31084:SF0">
    <property type="entry name" value="ALPHA-L-FUCOSIDASE 2"/>
    <property type="match status" value="1"/>
</dbReference>
<evidence type="ECO:0000259" key="4">
    <source>
        <dbReference type="Pfam" id="PF22124"/>
    </source>
</evidence>
<dbReference type="Proteomes" id="UP000574133">
    <property type="component" value="Unassembled WGS sequence"/>
</dbReference>
<feature type="compositionally biased region" description="Gly residues" evidence="1">
    <location>
        <begin position="201"/>
        <end position="215"/>
    </location>
</feature>
<dbReference type="InterPro" id="IPR013780">
    <property type="entry name" value="Glyco_hydro_b"/>
</dbReference>
<dbReference type="PIRSF" id="PIRSF007663">
    <property type="entry name" value="UCP007663"/>
    <property type="match status" value="1"/>
</dbReference>
<dbReference type="InterPro" id="IPR016518">
    <property type="entry name" value="Alpha-L-fucosidase"/>
</dbReference>
<dbReference type="GO" id="GO:0005975">
    <property type="term" value="P:carbohydrate metabolic process"/>
    <property type="evidence" value="ECO:0007669"/>
    <property type="project" value="InterPro"/>
</dbReference>
<dbReference type="FunFam" id="1.50.10.10:FF:000028">
    <property type="entry name" value="Alpha-L-fucosidase 2"/>
    <property type="match status" value="1"/>
</dbReference>
<dbReference type="InterPro" id="IPR049053">
    <property type="entry name" value="AFCA-like_C"/>
</dbReference>
<dbReference type="GO" id="GO:0004560">
    <property type="term" value="F:alpha-L-fucosidase activity"/>
    <property type="evidence" value="ECO:0007669"/>
    <property type="project" value="InterPro"/>
</dbReference>
<dbReference type="Pfam" id="PF22124">
    <property type="entry name" value="Glyco_hydro_95_cat"/>
    <property type="match status" value="1"/>
</dbReference>